<dbReference type="Proteomes" id="UP000250079">
    <property type="component" value="Chromosome"/>
</dbReference>
<name>A0A2Z2NNS5_9GAMM</name>
<dbReference type="PROSITE" id="PS50933">
    <property type="entry name" value="CHRD"/>
    <property type="match status" value="1"/>
</dbReference>
<dbReference type="InterPro" id="IPR010895">
    <property type="entry name" value="CHRD"/>
</dbReference>
<evidence type="ECO:0000313" key="4">
    <source>
        <dbReference type="Proteomes" id="UP000250079"/>
    </source>
</evidence>
<feature type="domain" description="CHRD" evidence="2">
    <location>
        <begin position="40"/>
        <end position="165"/>
    </location>
</feature>
<feature type="chain" id="PRO_5016410046" description="CHRD domain-containing protein" evidence="1">
    <location>
        <begin position="22"/>
        <end position="376"/>
    </location>
</feature>
<dbReference type="EMBL" id="CP018632">
    <property type="protein sequence ID" value="ASJ72185.1"/>
    <property type="molecule type" value="Genomic_DNA"/>
</dbReference>
<protein>
    <recommendedName>
        <fullName evidence="2">CHRD domain-containing protein</fullName>
    </recommendedName>
</protein>
<dbReference type="Pfam" id="PF07452">
    <property type="entry name" value="CHRD"/>
    <property type="match status" value="1"/>
</dbReference>
<accession>A0A2Z2NNS5</accession>
<dbReference type="SMART" id="SM00754">
    <property type="entry name" value="CHRD"/>
    <property type="match status" value="1"/>
</dbReference>
<keyword evidence="1" id="KW-0732">Signal</keyword>
<dbReference type="RefSeq" id="WP_157735903.1">
    <property type="nucleotide sequence ID" value="NZ_CP018632.1"/>
</dbReference>
<evidence type="ECO:0000259" key="2">
    <source>
        <dbReference type="PROSITE" id="PS50933"/>
    </source>
</evidence>
<dbReference type="Gene3D" id="2.60.40.2130">
    <property type="entry name" value="F-spondin domain"/>
    <property type="match status" value="1"/>
</dbReference>
<dbReference type="NCBIfam" id="NF038123">
    <property type="entry name" value="NF038123_dom"/>
    <property type="match status" value="1"/>
</dbReference>
<gene>
    <name evidence="3" type="ORF">IMCC3135_10455</name>
</gene>
<dbReference type="KEGG" id="gai:IMCC3135_10455"/>
<evidence type="ECO:0000256" key="1">
    <source>
        <dbReference type="SAM" id="SignalP"/>
    </source>
</evidence>
<keyword evidence="4" id="KW-1185">Reference proteome</keyword>
<sequence>MSNQLKSALTLSVLLALGACSSDDDNDDIGDNVEQPDGSETQTISVTLSSAQEIPVPTGVPAGASGAADVAVDANGVVTATVGVSNLSGAATMAHIHRGFAGSAGPVLIGLSSDDGGTTWTVPEDARVLTEEEIGAFNRGELYFNVHTETNSAGEIRGQIDAGNATTFSVLLENISTTETLGVASDSTTQAVPLSPGVFIVHRDAADSPLLLPRDAANAGLEAVAEDGNVALYAEAVPGSVPFNTPVGADAPGPIGPGGAYEFTLQAVDGDKLDFVAMFIPSNDWFYTATDADNSLDLFVNGQPVSGEVAEGEIAIWDAGTEIDEEPGTGANQVQRQAEANTGDVDPDTRVSSLTGRGQTVNLNGRVLRVTITPQP</sequence>
<dbReference type="InterPro" id="IPR009465">
    <property type="entry name" value="Spondin_N"/>
</dbReference>
<dbReference type="OrthoDB" id="9770043at2"/>
<reference evidence="3 4" key="1">
    <citation type="submission" date="2016-12" db="EMBL/GenBank/DDBJ databases">
        <authorList>
            <person name="Song W.-J."/>
            <person name="Kurnit D.M."/>
        </authorList>
    </citation>
    <scope>NUCLEOTIDE SEQUENCE [LARGE SCALE GENOMIC DNA]</scope>
    <source>
        <strain evidence="3 4">IMCC3135</strain>
    </source>
</reference>
<dbReference type="PROSITE" id="PS51257">
    <property type="entry name" value="PROKAR_LIPOPROTEIN"/>
    <property type="match status" value="1"/>
</dbReference>
<feature type="signal peptide" evidence="1">
    <location>
        <begin position="1"/>
        <end position="21"/>
    </location>
</feature>
<dbReference type="AlphaFoldDB" id="A0A2Z2NNS5"/>
<proteinExistence type="predicted"/>
<organism evidence="3 4">
    <name type="scientific">Granulosicoccus antarcticus IMCC3135</name>
    <dbReference type="NCBI Taxonomy" id="1192854"/>
    <lineage>
        <taxon>Bacteria</taxon>
        <taxon>Pseudomonadati</taxon>
        <taxon>Pseudomonadota</taxon>
        <taxon>Gammaproteobacteria</taxon>
        <taxon>Chromatiales</taxon>
        <taxon>Granulosicoccaceae</taxon>
        <taxon>Granulosicoccus</taxon>
    </lineage>
</organism>
<dbReference type="InterPro" id="IPR038678">
    <property type="entry name" value="Spondin_N_sf"/>
</dbReference>
<evidence type="ECO:0000313" key="3">
    <source>
        <dbReference type="EMBL" id="ASJ72185.1"/>
    </source>
</evidence>